<accession>A0ABY5VS07</accession>
<keyword evidence="6" id="KW-0067">ATP-binding</keyword>
<keyword evidence="11" id="KW-1185">Reference proteome</keyword>
<dbReference type="Pfam" id="PF00069">
    <property type="entry name" value="Pkinase"/>
    <property type="match status" value="1"/>
</dbReference>
<keyword evidence="3" id="KW-0808">Transferase</keyword>
<keyword evidence="4" id="KW-0547">Nucleotide-binding</keyword>
<keyword evidence="8" id="KW-0732">Signal</keyword>
<evidence type="ECO:0000313" key="10">
    <source>
        <dbReference type="EMBL" id="UWP79243.1"/>
    </source>
</evidence>
<dbReference type="EMBL" id="CP073720">
    <property type="protein sequence ID" value="UWP79243.1"/>
    <property type="molecule type" value="Genomic_DNA"/>
</dbReference>
<keyword evidence="7" id="KW-0472">Membrane</keyword>
<dbReference type="InterPro" id="IPR000719">
    <property type="entry name" value="Prot_kinase_dom"/>
</dbReference>
<evidence type="ECO:0000256" key="6">
    <source>
        <dbReference type="ARBA" id="ARBA00022840"/>
    </source>
</evidence>
<sequence length="933" mass="94865">MRFSPAHARPAMVAGLLALAVSGLVSAAGVLAPPHRAATAAPAQPAASGCAITGVSAKSAGDADRLRKELPGQPVHQLSGARLDGQSGWAVPDGHPVLVVDSTTGAARAKVSAAAFGIRFDLPAADGAPAGRYVNKSQPPLFGAVTRTTEIVVEGDGCRATLLLTSGRSPFATVAGLIGLLLALAGGFLMVLVARRRTGDWVRRALLAAPLGLVAGGGEALVLHEAGVISPSSGLIWLGPVVGLGLALLLPLTRRRAGAVPSAGPEPFVPPTHVDLGGRTAESVFGQSDTVVVYRALDADGISRVLLKVPRPQFADDPLVRARLDRDAEVMRLLDDDNCLRLRDTTGAVLVTEDVDGVPLRQVLDAGTRLTGEQALAVVAGAASGLIAVHRHGLVHRDVTPDNIYLDRSGRTVLANFALAVPGAAPTPAPEGSLEYLSPEQRRGQPLDARSDLFTLGAVLSRLMTGQMPVVAEDAPPQAGLDQVHPQLAALIERALSMDPAGRPENAEAFLVDLREAATAAYGPDWMTLGAAAGAVLAPGGALAAASAVGVGVVTAGGGLGLLGAGEVGAGAIPAVAGLAQAVPAATTTVVTAGAGGATASGGGAGGILPPIVGAAAAVVVGVVVSVIPQAPAAASDEVVTEESAKVILLSTWGEARGGTNTHVGTGAQPPVSTLFDIPGAKDGELTEIKIGVPAGQTTYPAYFLVTTQVKLRDGSIVYVYARFTRASADEPWMMSELVQSKVAAEVPSPKINDDGSLPPPPELIADPASLPKRYVDWGQRVVDSKALGSDDVLALGTTGGSYLASIPSFVGASSGVFYNSLTWRQGSIVMQPVQLADGTVLVRFTATADRTLYNSPAPASRSCFTSSGPVYVWFGIPGFPTGYYREVEADWTVTVTAHIPTKGGTAAAGTDPTKVTIDDSAVVPSNPRTKAC</sequence>
<evidence type="ECO:0000313" key="11">
    <source>
        <dbReference type="Proteomes" id="UP001059617"/>
    </source>
</evidence>
<evidence type="ECO:0000259" key="9">
    <source>
        <dbReference type="PROSITE" id="PS50011"/>
    </source>
</evidence>
<keyword evidence="7" id="KW-0812">Transmembrane</keyword>
<reference evidence="10" key="2">
    <citation type="submission" date="2022-09" db="EMBL/GenBank/DDBJ databases">
        <title>Biosynthetic gene clusters of Dactylosporangioum fulvum.</title>
        <authorList>
            <person name="Caradec T."/>
        </authorList>
    </citation>
    <scope>NUCLEOTIDE SEQUENCE</scope>
    <source>
        <strain evidence="10">NRRL B-16292</strain>
    </source>
</reference>
<evidence type="ECO:0000256" key="8">
    <source>
        <dbReference type="SAM" id="SignalP"/>
    </source>
</evidence>
<proteinExistence type="predicted"/>
<feature type="transmembrane region" description="Helical" evidence="7">
    <location>
        <begin position="235"/>
        <end position="252"/>
    </location>
</feature>
<dbReference type="PANTHER" id="PTHR43289">
    <property type="entry name" value="MITOGEN-ACTIVATED PROTEIN KINASE KINASE KINASE 20-RELATED"/>
    <property type="match status" value="1"/>
</dbReference>
<keyword evidence="7" id="KW-1133">Transmembrane helix</keyword>
<gene>
    <name evidence="10" type="ORF">Dfulv_29220</name>
</gene>
<feature type="domain" description="Protein kinase" evidence="9">
    <location>
        <begin position="279"/>
        <end position="527"/>
    </location>
</feature>
<feature type="signal peptide" evidence="8">
    <location>
        <begin position="1"/>
        <end position="27"/>
    </location>
</feature>
<feature type="transmembrane region" description="Helical" evidence="7">
    <location>
        <begin position="205"/>
        <end position="223"/>
    </location>
</feature>
<dbReference type="Proteomes" id="UP001059617">
    <property type="component" value="Chromosome"/>
</dbReference>
<dbReference type="EC" id="2.7.11.1" evidence="1"/>
<dbReference type="InterPro" id="IPR011009">
    <property type="entry name" value="Kinase-like_dom_sf"/>
</dbReference>
<protein>
    <recommendedName>
        <fullName evidence="1">non-specific serine/threonine protein kinase</fullName>
        <ecNumber evidence="1">2.7.11.1</ecNumber>
    </recommendedName>
</protein>
<evidence type="ECO:0000256" key="2">
    <source>
        <dbReference type="ARBA" id="ARBA00022527"/>
    </source>
</evidence>
<evidence type="ECO:0000256" key="5">
    <source>
        <dbReference type="ARBA" id="ARBA00022777"/>
    </source>
</evidence>
<dbReference type="SUPFAM" id="SSF56112">
    <property type="entry name" value="Protein kinase-like (PK-like)"/>
    <property type="match status" value="1"/>
</dbReference>
<dbReference type="CDD" id="cd14014">
    <property type="entry name" value="STKc_PknB_like"/>
    <property type="match status" value="1"/>
</dbReference>
<evidence type="ECO:0000256" key="1">
    <source>
        <dbReference type="ARBA" id="ARBA00012513"/>
    </source>
</evidence>
<evidence type="ECO:0000256" key="7">
    <source>
        <dbReference type="SAM" id="Phobius"/>
    </source>
</evidence>
<dbReference type="InterPro" id="IPR008266">
    <property type="entry name" value="Tyr_kinase_AS"/>
</dbReference>
<evidence type="ECO:0000256" key="3">
    <source>
        <dbReference type="ARBA" id="ARBA00022679"/>
    </source>
</evidence>
<keyword evidence="2 10" id="KW-0723">Serine/threonine-protein kinase</keyword>
<reference evidence="10" key="1">
    <citation type="submission" date="2021-04" db="EMBL/GenBank/DDBJ databases">
        <authorList>
            <person name="Hartkoorn R.C."/>
            <person name="Beaudoing E."/>
            <person name="Hot D."/>
        </authorList>
    </citation>
    <scope>NUCLEOTIDE SEQUENCE</scope>
    <source>
        <strain evidence="10">NRRL B-16292</strain>
    </source>
</reference>
<organism evidence="10 11">
    <name type="scientific">Dactylosporangium fulvum</name>
    <dbReference type="NCBI Taxonomy" id="53359"/>
    <lineage>
        <taxon>Bacteria</taxon>
        <taxon>Bacillati</taxon>
        <taxon>Actinomycetota</taxon>
        <taxon>Actinomycetes</taxon>
        <taxon>Micromonosporales</taxon>
        <taxon>Micromonosporaceae</taxon>
        <taxon>Dactylosporangium</taxon>
    </lineage>
</organism>
<name>A0ABY5VS07_9ACTN</name>
<feature type="transmembrane region" description="Helical" evidence="7">
    <location>
        <begin position="171"/>
        <end position="193"/>
    </location>
</feature>
<dbReference type="GO" id="GO:0004674">
    <property type="term" value="F:protein serine/threonine kinase activity"/>
    <property type="evidence" value="ECO:0007669"/>
    <property type="project" value="UniProtKB-KW"/>
</dbReference>
<dbReference type="RefSeq" id="WP_259856855.1">
    <property type="nucleotide sequence ID" value="NZ_CP073720.1"/>
</dbReference>
<dbReference type="Gene3D" id="3.30.200.20">
    <property type="entry name" value="Phosphorylase Kinase, domain 1"/>
    <property type="match status" value="1"/>
</dbReference>
<dbReference type="PROSITE" id="PS00109">
    <property type="entry name" value="PROTEIN_KINASE_TYR"/>
    <property type="match status" value="1"/>
</dbReference>
<dbReference type="Gene3D" id="1.10.510.10">
    <property type="entry name" value="Transferase(Phosphotransferase) domain 1"/>
    <property type="match status" value="1"/>
</dbReference>
<evidence type="ECO:0000256" key="4">
    <source>
        <dbReference type="ARBA" id="ARBA00022741"/>
    </source>
</evidence>
<dbReference type="PROSITE" id="PS50011">
    <property type="entry name" value="PROTEIN_KINASE_DOM"/>
    <property type="match status" value="1"/>
</dbReference>
<keyword evidence="5 10" id="KW-0418">Kinase</keyword>
<dbReference type="PANTHER" id="PTHR43289:SF6">
    <property type="entry name" value="SERINE_THREONINE-PROTEIN KINASE NEKL-3"/>
    <property type="match status" value="1"/>
</dbReference>
<feature type="chain" id="PRO_5047194237" description="non-specific serine/threonine protein kinase" evidence="8">
    <location>
        <begin position="28"/>
        <end position="933"/>
    </location>
</feature>